<dbReference type="GO" id="GO:0005737">
    <property type="term" value="C:cytoplasm"/>
    <property type="evidence" value="ECO:0007669"/>
    <property type="project" value="UniProtKB-SubCell"/>
</dbReference>
<gene>
    <name evidence="6 7" type="primary">argJ</name>
    <name evidence="7" type="ORF">FEAC_29380</name>
</gene>
<dbReference type="HAMAP" id="MF_01106">
    <property type="entry name" value="ArgJ"/>
    <property type="match status" value="1"/>
</dbReference>
<evidence type="ECO:0000256" key="5">
    <source>
        <dbReference type="ARBA" id="ARBA00023315"/>
    </source>
</evidence>
<feature type="binding site" evidence="6">
    <location>
        <position position="184"/>
    </location>
    <ligand>
        <name>substrate</name>
    </ligand>
</feature>
<comment type="caution">
    <text evidence="7">The sequence shown here is derived from an EMBL/GenBank/DDBJ whole genome shotgun (WGS) entry which is preliminary data.</text>
</comment>
<dbReference type="EC" id="2.3.1.1" evidence="6"/>
<reference evidence="7 8" key="1">
    <citation type="submission" date="2015-01" db="EMBL/GenBank/DDBJ databases">
        <title>Draft genome of the acidophilic iron oxidizer Ferrimicrobium acidiphilum strain T23.</title>
        <authorList>
            <person name="Poehlein A."/>
            <person name="Eisen S."/>
            <person name="Schloemann M."/>
            <person name="Johnson B.D."/>
            <person name="Daniel R."/>
            <person name="Muehling M."/>
        </authorList>
    </citation>
    <scope>NUCLEOTIDE SEQUENCE [LARGE SCALE GENOMIC DNA]</scope>
    <source>
        <strain evidence="7 8">T23</strain>
    </source>
</reference>
<keyword evidence="6" id="KW-0055">Arginine biosynthesis</keyword>
<dbReference type="Gene3D" id="3.10.20.340">
    <property type="entry name" value="ArgJ beta chain, C-terminal domain"/>
    <property type="match status" value="1"/>
</dbReference>
<dbReference type="Proteomes" id="UP000032336">
    <property type="component" value="Unassembled WGS sequence"/>
</dbReference>
<dbReference type="InterPro" id="IPR042195">
    <property type="entry name" value="ArgJ_beta_C"/>
</dbReference>
<dbReference type="OrthoDB" id="9804242at2"/>
<dbReference type="Gene3D" id="3.60.70.12">
    <property type="entry name" value="L-amino peptidase D-ALA esterase/amidase"/>
    <property type="match status" value="1"/>
</dbReference>
<dbReference type="InterPro" id="IPR016117">
    <property type="entry name" value="ArgJ-like_dom_sf"/>
</dbReference>
<comment type="pathway">
    <text evidence="6">Amino-acid biosynthesis; L-arginine biosynthesis; L-ornithine and N-acetyl-L-glutamate from L-glutamate and N(2)-acetyl-L-ornithine (cyclic): step 1/1.</text>
</comment>
<evidence type="ECO:0000313" key="7">
    <source>
        <dbReference type="EMBL" id="KJE75332.1"/>
    </source>
</evidence>
<dbReference type="InterPro" id="IPR002813">
    <property type="entry name" value="Arg_biosynth_ArgJ"/>
</dbReference>
<keyword evidence="6" id="KW-0963">Cytoplasm</keyword>
<feature type="binding site" evidence="6">
    <location>
        <position position="389"/>
    </location>
    <ligand>
        <name>substrate</name>
    </ligand>
</feature>
<feature type="binding site" evidence="6">
    <location>
        <position position="151"/>
    </location>
    <ligand>
        <name>substrate</name>
    </ligand>
</feature>
<comment type="subunit">
    <text evidence="2 6">Heterotetramer of two alpha and two beta chains.</text>
</comment>
<keyword evidence="6" id="KW-0511">Multifunctional enzyme</keyword>
<proteinExistence type="inferred from homology"/>
<dbReference type="EC" id="2.3.1.35" evidence="6"/>
<comment type="pathway">
    <text evidence="6">Amino-acid biosynthesis; L-arginine biosynthesis; N(2)-acetyl-L-ornithine from L-glutamate: step 1/4.</text>
</comment>
<feature type="binding site" evidence="6">
    <location>
        <position position="173"/>
    </location>
    <ligand>
        <name>substrate</name>
    </ligand>
</feature>
<evidence type="ECO:0000256" key="6">
    <source>
        <dbReference type="HAMAP-Rule" id="MF_01106"/>
    </source>
</evidence>
<dbReference type="GO" id="GO:0004042">
    <property type="term" value="F:L-glutamate N-acetyltransferase activity"/>
    <property type="evidence" value="ECO:0007669"/>
    <property type="project" value="UniProtKB-UniRule"/>
</dbReference>
<evidence type="ECO:0000256" key="4">
    <source>
        <dbReference type="ARBA" id="ARBA00022813"/>
    </source>
</evidence>
<dbReference type="AlphaFoldDB" id="A0A0D8FSV9"/>
<accession>A0A0D8FSV9</accession>
<dbReference type="SUPFAM" id="SSF56266">
    <property type="entry name" value="DmpA/ArgJ-like"/>
    <property type="match status" value="1"/>
</dbReference>
<dbReference type="RefSeq" id="WP_035391718.1">
    <property type="nucleotide sequence ID" value="NZ_JQKF01000057.1"/>
</dbReference>
<organism evidence="7 8">
    <name type="scientific">Ferrimicrobium acidiphilum DSM 19497</name>
    <dbReference type="NCBI Taxonomy" id="1121877"/>
    <lineage>
        <taxon>Bacteria</taxon>
        <taxon>Bacillati</taxon>
        <taxon>Actinomycetota</taxon>
        <taxon>Acidimicrobiia</taxon>
        <taxon>Acidimicrobiales</taxon>
        <taxon>Acidimicrobiaceae</taxon>
        <taxon>Ferrimicrobium</taxon>
    </lineage>
</organism>
<dbReference type="EMBL" id="JXUW01000048">
    <property type="protein sequence ID" value="KJE75332.1"/>
    <property type="molecule type" value="Genomic_DNA"/>
</dbReference>
<keyword evidence="4 6" id="KW-0068">Autocatalytic cleavage</keyword>
<keyword evidence="5 6" id="KW-0012">Acyltransferase</keyword>
<dbReference type="Pfam" id="PF01960">
    <property type="entry name" value="ArgJ"/>
    <property type="match status" value="1"/>
</dbReference>
<dbReference type="NCBIfam" id="TIGR00120">
    <property type="entry name" value="ArgJ"/>
    <property type="match status" value="1"/>
</dbReference>
<evidence type="ECO:0000256" key="2">
    <source>
        <dbReference type="ARBA" id="ARBA00011475"/>
    </source>
</evidence>
<dbReference type="GO" id="GO:0006592">
    <property type="term" value="P:ornithine biosynthetic process"/>
    <property type="evidence" value="ECO:0007669"/>
    <property type="project" value="TreeGrafter"/>
</dbReference>
<comment type="similarity">
    <text evidence="1 6">Belongs to the ArgJ family.</text>
</comment>
<comment type="function">
    <text evidence="6">Catalyzes two activities which are involved in the cyclic version of arginine biosynthesis: the synthesis of N-acetylglutamate from glutamate and acetyl-CoA as the acetyl donor, and of ornithine by transacetylation between N(2)-acetylornithine and glutamate.</text>
</comment>
<comment type="subcellular location">
    <subcellularLocation>
        <location evidence="6">Cytoplasm</location>
    </subcellularLocation>
</comment>
<evidence type="ECO:0000313" key="8">
    <source>
        <dbReference type="Proteomes" id="UP000032336"/>
    </source>
</evidence>
<dbReference type="STRING" id="1121877.FEAC_29380"/>
<dbReference type="GeneID" id="78373896"/>
<feature type="site" description="Involved in the stabilization of negative charge on the oxyanion by the formation of the oxyanion hole" evidence="6">
    <location>
        <position position="113"/>
    </location>
</feature>
<feature type="active site" description="Nucleophile" evidence="6">
    <location>
        <position position="184"/>
    </location>
</feature>
<name>A0A0D8FSV9_9ACTN</name>
<dbReference type="PANTHER" id="PTHR23100">
    <property type="entry name" value="ARGININE BIOSYNTHESIS BIFUNCTIONAL PROTEIN ARGJ"/>
    <property type="match status" value="1"/>
</dbReference>
<evidence type="ECO:0000256" key="3">
    <source>
        <dbReference type="ARBA" id="ARBA00022679"/>
    </source>
</evidence>
<comment type="catalytic activity">
    <reaction evidence="6">
        <text>L-glutamate + acetyl-CoA = N-acetyl-L-glutamate + CoA + H(+)</text>
        <dbReference type="Rhea" id="RHEA:24292"/>
        <dbReference type="ChEBI" id="CHEBI:15378"/>
        <dbReference type="ChEBI" id="CHEBI:29985"/>
        <dbReference type="ChEBI" id="CHEBI:44337"/>
        <dbReference type="ChEBI" id="CHEBI:57287"/>
        <dbReference type="ChEBI" id="CHEBI:57288"/>
        <dbReference type="EC" id="2.3.1.1"/>
    </reaction>
</comment>
<protein>
    <recommendedName>
        <fullName evidence="6">Arginine biosynthesis bifunctional protein ArgJ</fullName>
    </recommendedName>
    <domain>
        <recommendedName>
            <fullName evidence="6">Glutamate N-acetyltransferase</fullName>
            <ecNumber evidence="6">2.3.1.35</ecNumber>
        </recommendedName>
        <alternativeName>
            <fullName evidence="6">Ornithine acetyltransferase</fullName>
            <shortName evidence="6">OATase</shortName>
        </alternativeName>
        <alternativeName>
            <fullName evidence="6">Ornithine transacetylase</fullName>
        </alternativeName>
    </domain>
    <domain>
        <recommendedName>
            <fullName evidence="6">Amino-acid acetyltransferase</fullName>
            <ecNumber evidence="6">2.3.1.1</ecNumber>
        </recommendedName>
        <alternativeName>
            <fullName evidence="6">N-acetylglutamate synthase</fullName>
            <shortName evidence="6">AGSase</shortName>
        </alternativeName>
    </domain>
    <component>
        <recommendedName>
            <fullName evidence="6">Arginine biosynthesis bifunctional protein ArgJ alpha chain</fullName>
        </recommendedName>
    </component>
    <component>
        <recommendedName>
            <fullName evidence="6">Arginine biosynthesis bifunctional protein ArgJ beta chain</fullName>
        </recommendedName>
    </component>
</protein>
<dbReference type="NCBIfam" id="NF003802">
    <property type="entry name" value="PRK05388.1"/>
    <property type="match status" value="1"/>
</dbReference>
<feature type="chain" id="PRO_5023228479" description="Arginine biosynthesis bifunctional protein ArgJ alpha chain" evidence="6">
    <location>
        <begin position="1"/>
        <end position="183"/>
    </location>
</feature>
<dbReference type="eggNOG" id="COG1364">
    <property type="taxonomic scope" value="Bacteria"/>
</dbReference>
<feature type="site" description="Cleavage; by autolysis" evidence="6">
    <location>
        <begin position="183"/>
        <end position="184"/>
    </location>
</feature>
<dbReference type="PATRIC" id="fig|1121877.4.peg.3318"/>
<dbReference type="GO" id="GO:0004358">
    <property type="term" value="F:L-glutamate N-acetyltransferase activity, acting on acetyl-L-ornithine as donor"/>
    <property type="evidence" value="ECO:0007669"/>
    <property type="project" value="UniProtKB-UniRule"/>
</dbReference>
<keyword evidence="3 6" id="KW-0808">Transferase</keyword>
<comment type="catalytic activity">
    <reaction evidence="6">
        <text>N(2)-acetyl-L-ornithine + L-glutamate = N-acetyl-L-glutamate + L-ornithine</text>
        <dbReference type="Rhea" id="RHEA:15349"/>
        <dbReference type="ChEBI" id="CHEBI:29985"/>
        <dbReference type="ChEBI" id="CHEBI:44337"/>
        <dbReference type="ChEBI" id="CHEBI:46911"/>
        <dbReference type="ChEBI" id="CHEBI:57805"/>
        <dbReference type="EC" id="2.3.1.35"/>
    </reaction>
</comment>
<feature type="chain" id="PRO_5023228478" description="Arginine biosynthesis bifunctional protein ArgJ beta chain" evidence="6">
    <location>
        <begin position="184"/>
        <end position="393"/>
    </location>
</feature>
<evidence type="ECO:0000256" key="1">
    <source>
        <dbReference type="ARBA" id="ARBA00006774"/>
    </source>
</evidence>
<comment type="caution">
    <text evidence="6">Lacks conserved residue(s) required for the propagation of feature annotation.</text>
</comment>
<dbReference type="UniPathway" id="UPA00068">
    <property type="reaction ID" value="UER00106"/>
</dbReference>
<keyword evidence="6" id="KW-0028">Amino-acid biosynthesis</keyword>
<dbReference type="PANTHER" id="PTHR23100:SF0">
    <property type="entry name" value="ARGININE BIOSYNTHESIS BIFUNCTIONAL PROTEIN ARGJ, MITOCHONDRIAL"/>
    <property type="match status" value="1"/>
</dbReference>
<dbReference type="GO" id="GO:0006526">
    <property type="term" value="P:L-arginine biosynthetic process"/>
    <property type="evidence" value="ECO:0007669"/>
    <property type="project" value="UniProtKB-UniRule"/>
</dbReference>
<sequence length="393" mass="40419">MSVTFPEGIRAAGVGAGIKEGGALDLSFVGFTDGMAHIGAAVFTQSGAAAAPVLVSRAHLDQTKGRLRGVLLSSGNANALTGDAGQQAAELMAAACAEHLGGEEHEYLVCSTGLIGIPFPADRIRPGVELIAEEMGTDPRAGERAAHAIRTTDTFAKQAEVAGIGFRVGGMAKGAAMIAPNMATMLCVLTTDATVSAERAQSALGWVVDQTFNRITIDGCTSTNDTVVLLASEVGAEPGPDFEERLLEVAAKLAYSIVSDAEGGSRVGRIRVVGGASVAEAELAARGVASSLLVKCSLLGGDPYWGRVLAEVGAALPGVDISSVSVSYQGVKVCEGGVESASRLSLADRRRLDHRMGEREIVVEIDLGQGQDTVEVLTSDIGHGYLEENRGTS</sequence>
<keyword evidence="8" id="KW-1185">Reference proteome</keyword>
<feature type="site" description="Involved in the stabilization of negative charge on the oxyanion by the formation of the oxyanion hole" evidence="6">
    <location>
        <position position="112"/>
    </location>
</feature>
<feature type="binding site" evidence="6">
    <location>
        <position position="262"/>
    </location>
    <ligand>
        <name>substrate</name>
    </ligand>
</feature>